<dbReference type="InterPro" id="IPR036852">
    <property type="entry name" value="Peptidase_S8/S53_dom_sf"/>
</dbReference>
<evidence type="ECO:0000256" key="5">
    <source>
        <dbReference type="PROSITE-ProRule" id="PRU01240"/>
    </source>
</evidence>
<feature type="active site" description="Charge relay system" evidence="5">
    <location>
        <position position="355"/>
    </location>
</feature>
<dbReference type="Proteomes" id="UP001589733">
    <property type="component" value="Unassembled WGS sequence"/>
</dbReference>
<keyword evidence="2 5" id="KW-0645">Protease</keyword>
<dbReference type="Pfam" id="PF00082">
    <property type="entry name" value="Peptidase_S8"/>
    <property type="match status" value="1"/>
</dbReference>
<accession>A0ABV6B8A1</accession>
<dbReference type="InterPro" id="IPR023828">
    <property type="entry name" value="Peptidase_S8_Ser-AS"/>
</dbReference>
<dbReference type="InterPro" id="IPR015500">
    <property type="entry name" value="Peptidase_S8_subtilisin-rel"/>
</dbReference>
<sequence length="410" mass="41122">MTSTVSAPNWNAPHVPGELLVTHAAGSFSGGKLSAQAVQALDSVRTQAITPTLTLATVANGKSERVLAEQLEQAGLTVQPNFIYQALAVPNDPGYRSGLEVSGTTVKQTYLTRIRAQAAWDFLAACGKTPVSAKTAVLDTGADSKHLDLAGRLLSARNYTGSTVTTDTNDTDGHGTAVMGLLGAATNNGEGVAAVTWSGKNLMPYKVLGAGGGSTAQVARALSDALAQGAQVVNMSFGIVPGAFGQDPGDQVLDTALNAAAKSAVLVAAAGNTPGDGVYFPASNPNVIAVGAVGAGNSLACYSARPTATYGRALDLVAPGGAGGCEGTKLEDNLLVLQLTSATSLNNYGLSAGTSEAAPLVSGVASLMRAANPALTAPQIRALLLSSANKSSVPGYNMLDTLAAVKAATQ</sequence>
<feature type="domain" description="Peptidase S8/S53" evidence="6">
    <location>
        <begin position="135"/>
        <end position="394"/>
    </location>
</feature>
<feature type="active site" description="Charge relay system" evidence="5">
    <location>
        <position position="174"/>
    </location>
</feature>
<dbReference type="PROSITE" id="PS00138">
    <property type="entry name" value="SUBTILASE_SER"/>
    <property type="match status" value="1"/>
</dbReference>
<comment type="caution">
    <text evidence="7">The sequence shown here is derived from an EMBL/GenBank/DDBJ whole genome shotgun (WGS) entry which is preliminary data.</text>
</comment>
<dbReference type="EMBL" id="JBHLYR010000063">
    <property type="protein sequence ID" value="MFB9994656.1"/>
    <property type="molecule type" value="Genomic_DNA"/>
</dbReference>
<keyword evidence="8" id="KW-1185">Reference proteome</keyword>
<evidence type="ECO:0000256" key="4">
    <source>
        <dbReference type="ARBA" id="ARBA00022825"/>
    </source>
</evidence>
<dbReference type="InterPro" id="IPR050131">
    <property type="entry name" value="Peptidase_S8_subtilisin-like"/>
</dbReference>
<dbReference type="Gene3D" id="3.40.50.200">
    <property type="entry name" value="Peptidase S8/S53 domain"/>
    <property type="match status" value="1"/>
</dbReference>
<feature type="active site" description="Charge relay system" evidence="5">
    <location>
        <position position="139"/>
    </location>
</feature>
<evidence type="ECO:0000256" key="2">
    <source>
        <dbReference type="ARBA" id="ARBA00022670"/>
    </source>
</evidence>
<evidence type="ECO:0000259" key="6">
    <source>
        <dbReference type="Pfam" id="PF00082"/>
    </source>
</evidence>
<dbReference type="InterPro" id="IPR000209">
    <property type="entry name" value="Peptidase_S8/S53_dom"/>
</dbReference>
<evidence type="ECO:0000313" key="8">
    <source>
        <dbReference type="Proteomes" id="UP001589733"/>
    </source>
</evidence>
<dbReference type="PANTHER" id="PTHR43806:SF11">
    <property type="entry name" value="CEREVISIN-RELATED"/>
    <property type="match status" value="1"/>
</dbReference>
<proteinExistence type="inferred from homology"/>
<keyword evidence="4 5" id="KW-0720">Serine protease</keyword>
<dbReference type="RefSeq" id="WP_380015812.1">
    <property type="nucleotide sequence ID" value="NZ_JBHLYR010000063.1"/>
</dbReference>
<keyword evidence="3 5" id="KW-0378">Hydrolase</keyword>
<name>A0ABV6B8A1_9DEIO</name>
<evidence type="ECO:0000256" key="1">
    <source>
        <dbReference type="ARBA" id="ARBA00011073"/>
    </source>
</evidence>
<dbReference type="PRINTS" id="PR00723">
    <property type="entry name" value="SUBTILISIN"/>
</dbReference>
<evidence type="ECO:0000256" key="3">
    <source>
        <dbReference type="ARBA" id="ARBA00022801"/>
    </source>
</evidence>
<dbReference type="PANTHER" id="PTHR43806">
    <property type="entry name" value="PEPTIDASE S8"/>
    <property type="match status" value="1"/>
</dbReference>
<organism evidence="7 8">
    <name type="scientific">Deinococcus oregonensis</name>
    <dbReference type="NCBI Taxonomy" id="1805970"/>
    <lineage>
        <taxon>Bacteria</taxon>
        <taxon>Thermotogati</taxon>
        <taxon>Deinococcota</taxon>
        <taxon>Deinococci</taxon>
        <taxon>Deinococcales</taxon>
        <taxon>Deinococcaceae</taxon>
        <taxon>Deinococcus</taxon>
    </lineage>
</organism>
<reference evidence="7 8" key="1">
    <citation type="submission" date="2024-09" db="EMBL/GenBank/DDBJ databases">
        <authorList>
            <person name="Sun Q."/>
            <person name="Mori K."/>
        </authorList>
    </citation>
    <scope>NUCLEOTIDE SEQUENCE [LARGE SCALE GENOMIC DNA]</scope>
    <source>
        <strain evidence="7 8">JCM 13503</strain>
    </source>
</reference>
<dbReference type="SUPFAM" id="SSF52743">
    <property type="entry name" value="Subtilisin-like"/>
    <property type="match status" value="1"/>
</dbReference>
<gene>
    <name evidence="7" type="ORF">ACFFLM_22095</name>
</gene>
<comment type="similarity">
    <text evidence="1 5">Belongs to the peptidase S8 family.</text>
</comment>
<protein>
    <submittedName>
        <fullName evidence="7">S8 family serine peptidase</fullName>
    </submittedName>
</protein>
<dbReference type="PROSITE" id="PS51892">
    <property type="entry name" value="SUBTILASE"/>
    <property type="match status" value="1"/>
</dbReference>
<evidence type="ECO:0000313" key="7">
    <source>
        <dbReference type="EMBL" id="MFB9994656.1"/>
    </source>
</evidence>